<dbReference type="InterPro" id="IPR029058">
    <property type="entry name" value="AB_hydrolase_fold"/>
</dbReference>
<organism evidence="2 3">
    <name type="scientific">Commensalibacter oyaizuii</name>
    <dbReference type="NCBI Taxonomy" id="3043873"/>
    <lineage>
        <taxon>Bacteria</taxon>
        <taxon>Pseudomonadati</taxon>
        <taxon>Pseudomonadota</taxon>
        <taxon>Alphaproteobacteria</taxon>
        <taxon>Acetobacterales</taxon>
        <taxon>Acetobacteraceae</taxon>
    </lineage>
</organism>
<keyword evidence="3" id="KW-1185">Reference proteome</keyword>
<dbReference type="Pfam" id="PF12697">
    <property type="entry name" value="Abhydrolase_6"/>
    <property type="match status" value="1"/>
</dbReference>
<evidence type="ECO:0000313" key="2">
    <source>
        <dbReference type="EMBL" id="MDI2090231.1"/>
    </source>
</evidence>
<name>A0ABT6PZF1_9PROT</name>
<dbReference type="Gene3D" id="3.40.50.1820">
    <property type="entry name" value="alpha/beta hydrolase"/>
    <property type="match status" value="1"/>
</dbReference>
<dbReference type="GO" id="GO:0016787">
    <property type="term" value="F:hydrolase activity"/>
    <property type="evidence" value="ECO:0007669"/>
    <property type="project" value="UniProtKB-KW"/>
</dbReference>
<dbReference type="SUPFAM" id="SSF53474">
    <property type="entry name" value="alpha/beta-Hydrolases"/>
    <property type="match status" value="1"/>
</dbReference>
<sequence length="221" mass="25354">MTSKPQLLFVHGWGFSKEFWNKILPYCSNYKIHLLDIGFISNQPTSEQELHSFISHQDHIVAVGHSLGFLYLLKQFPHRFKHYIAINSFARFSKTENFIHGIPTRILDRMSKGLEQPKTETLSQFYQQCGYTPSSSIKDINIPLLQLGLKWLKTEDVSHIIPLISDKLTVISSTNDPVIPQAMTTASFPTQHIHWVDSHTHLLPITHPKLCVTLIQQNAML</sequence>
<evidence type="ECO:0000259" key="1">
    <source>
        <dbReference type="Pfam" id="PF12697"/>
    </source>
</evidence>
<protein>
    <submittedName>
        <fullName evidence="2">Alpha/beta fold hydrolase</fullName>
    </submittedName>
</protein>
<dbReference type="EMBL" id="JASBAO010000001">
    <property type="protein sequence ID" value="MDI2090231.1"/>
    <property type="molecule type" value="Genomic_DNA"/>
</dbReference>
<dbReference type="Proteomes" id="UP001431634">
    <property type="component" value="Unassembled WGS sequence"/>
</dbReference>
<comment type="caution">
    <text evidence="2">The sequence shown here is derived from an EMBL/GenBank/DDBJ whole genome shotgun (WGS) entry which is preliminary data.</text>
</comment>
<feature type="domain" description="AB hydrolase-1" evidence="1">
    <location>
        <begin position="7"/>
        <end position="212"/>
    </location>
</feature>
<gene>
    <name evidence="2" type="ORF">QJV27_02345</name>
</gene>
<dbReference type="RefSeq" id="WP_281447381.1">
    <property type="nucleotide sequence ID" value="NZ_JASBAO010000001.1"/>
</dbReference>
<proteinExistence type="predicted"/>
<keyword evidence="2" id="KW-0378">Hydrolase</keyword>
<reference evidence="2" key="1">
    <citation type="submission" date="2023-05" db="EMBL/GenBank/DDBJ databases">
        <title>Whole genome sequence of Commensalibacter sp.</title>
        <authorList>
            <person name="Charoenyingcharoen P."/>
            <person name="Yukphan P."/>
        </authorList>
    </citation>
    <scope>NUCLEOTIDE SEQUENCE</scope>
    <source>
        <strain evidence="2">TBRC 16381</strain>
    </source>
</reference>
<dbReference type="InterPro" id="IPR000073">
    <property type="entry name" value="AB_hydrolase_1"/>
</dbReference>
<evidence type="ECO:0000313" key="3">
    <source>
        <dbReference type="Proteomes" id="UP001431634"/>
    </source>
</evidence>
<accession>A0ABT6PZF1</accession>